<keyword evidence="2" id="KW-1185">Reference proteome</keyword>
<dbReference type="EMBL" id="JAINUL010000001">
    <property type="protein sequence ID" value="MCC0100716.1"/>
    <property type="molecule type" value="Genomic_DNA"/>
</dbReference>
<protein>
    <submittedName>
        <fullName evidence="1">Uncharacterized protein</fullName>
    </submittedName>
</protein>
<evidence type="ECO:0000313" key="2">
    <source>
        <dbReference type="Proteomes" id="UP001520654"/>
    </source>
</evidence>
<sequence>MKKCLFCGRSAPEVKMTGEHVLRRELINQVLWGAPKDRTETMHRGYSDGTQISMSRQVPQSILNQTLKDVCGDCNNGWMNDLENRAEKTLVPLLRGEHTHVAKAGAEVLATWAAKTAMVRARVDGDPYTVPEDHRIHIMTTNTPPANLTVWAAACEPHPSARTRHYKVGIELPSTPITETDEDGETWVVGVEAKQSLGHVTTIVINHIALFIAEADSEALHIDLVTTLDPTGTATKLWPGPEAFNWPLSPTLTPDQVDGIGGLTQPLPSTATG</sequence>
<comment type="caution">
    <text evidence="1">The sequence shown here is derived from an EMBL/GenBank/DDBJ whole genome shotgun (WGS) entry which is preliminary data.</text>
</comment>
<proteinExistence type="predicted"/>
<reference evidence="1 2" key="1">
    <citation type="submission" date="2021-08" db="EMBL/GenBank/DDBJ databases">
        <title>Genomic Architecture of Streptomyces flavotricini NGL1 and Streptomyces erythrochromogenes HMS4 With Differential Plant Beneficial attributes and laccase production capabilities.</title>
        <authorList>
            <person name="Salwan R."/>
            <person name="Kaur R."/>
            <person name="Sharma V."/>
        </authorList>
    </citation>
    <scope>NUCLEOTIDE SEQUENCE [LARGE SCALE GENOMIC DNA]</scope>
    <source>
        <strain evidence="1 2">NGL1</strain>
    </source>
</reference>
<dbReference type="RefSeq" id="WP_229344613.1">
    <property type="nucleotide sequence ID" value="NZ_JAINUL010000001.1"/>
</dbReference>
<dbReference type="Proteomes" id="UP001520654">
    <property type="component" value="Unassembled WGS sequence"/>
</dbReference>
<name>A0ABS8EHU2_9ACTN</name>
<organism evidence="1 2">
    <name type="scientific">Streptomyces flavotricini</name>
    <dbReference type="NCBI Taxonomy" id="66888"/>
    <lineage>
        <taxon>Bacteria</taxon>
        <taxon>Bacillati</taxon>
        <taxon>Actinomycetota</taxon>
        <taxon>Actinomycetes</taxon>
        <taxon>Kitasatosporales</taxon>
        <taxon>Streptomycetaceae</taxon>
        <taxon>Streptomyces</taxon>
    </lineage>
</organism>
<accession>A0ABS8EHU2</accession>
<evidence type="ECO:0000313" key="1">
    <source>
        <dbReference type="EMBL" id="MCC0100716.1"/>
    </source>
</evidence>
<gene>
    <name evidence="1" type="ORF">K7B10_39380</name>
</gene>